<evidence type="ECO:0000313" key="1">
    <source>
        <dbReference type="EMBL" id="KAJ1677589.1"/>
    </source>
</evidence>
<sequence>MCHIVAGKAIEQAEAEVKTKLHTAFNLAEVIKAIACEQQDDRLLEILLAHFVVKCPFVIPQYIGVKCGESRVSYLRRLGYRVSKDTASSSSPSSSAGWKTEDDRMYHERMCGILGLYAALTQASVGGTRPDLYPITHAWVWLARITNMRSNPFTPTLIQTFLEVAGQPLLNAYPNQAPKLVNAIIQKLPEMQSLDHPIAKSGVSRLQNYLEKYMGTRQLESARQ</sequence>
<accession>A0ACC1HUM4</accession>
<name>A0ACC1HUM4_9FUNG</name>
<organism evidence="1 2">
    <name type="scientific">Spiromyces aspiralis</name>
    <dbReference type="NCBI Taxonomy" id="68401"/>
    <lineage>
        <taxon>Eukaryota</taxon>
        <taxon>Fungi</taxon>
        <taxon>Fungi incertae sedis</taxon>
        <taxon>Zoopagomycota</taxon>
        <taxon>Kickxellomycotina</taxon>
        <taxon>Kickxellomycetes</taxon>
        <taxon>Kickxellales</taxon>
        <taxon>Kickxellaceae</taxon>
        <taxon>Spiromyces</taxon>
    </lineage>
</organism>
<gene>
    <name evidence="1" type="ORF">EV182_005855</name>
</gene>
<dbReference type="Proteomes" id="UP001145114">
    <property type="component" value="Unassembled WGS sequence"/>
</dbReference>
<reference evidence="1" key="1">
    <citation type="submission" date="2022-06" db="EMBL/GenBank/DDBJ databases">
        <title>Phylogenomic reconstructions and comparative analyses of Kickxellomycotina fungi.</title>
        <authorList>
            <person name="Reynolds N.K."/>
            <person name="Stajich J.E."/>
            <person name="Barry K."/>
            <person name="Grigoriev I.V."/>
            <person name="Crous P."/>
            <person name="Smith M.E."/>
        </authorList>
    </citation>
    <scope>NUCLEOTIDE SEQUENCE</scope>
    <source>
        <strain evidence="1">RSA 2271</strain>
    </source>
</reference>
<proteinExistence type="predicted"/>
<dbReference type="EMBL" id="JAMZIH010002220">
    <property type="protein sequence ID" value="KAJ1677589.1"/>
    <property type="molecule type" value="Genomic_DNA"/>
</dbReference>
<protein>
    <submittedName>
        <fullName evidence="1">Uncharacterized protein</fullName>
    </submittedName>
</protein>
<keyword evidence="2" id="KW-1185">Reference proteome</keyword>
<evidence type="ECO:0000313" key="2">
    <source>
        <dbReference type="Proteomes" id="UP001145114"/>
    </source>
</evidence>
<comment type="caution">
    <text evidence="1">The sequence shown here is derived from an EMBL/GenBank/DDBJ whole genome shotgun (WGS) entry which is preliminary data.</text>
</comment>